<evidence type="ECO:0000313" key="3">
    <source>
        <dbReference type="Proteomes" id="UP000230463"/>
    </source>
</evidence>
<reference evidence="2 3" key="1">
    <citation type="journal article" date="2017" name="MBio">
        <title>Type VI secretion-mediated competition in the bee gut microbiome.</title>
        <authorList>
            <person name="Steele M.I."/>
            <person name="Kwong W.K."/>
            <person name="Powell J.E."/>
            <person name="Whiteley M."/>
            <person name="Moran N.A."/>
        </authorList>
    </citation>
    <scope>NUCLEOTIDE SEQUENCE [LARGE SCALE GENOMIC DNA]</scope>
    <source>
        <strain evidence="2 3">HK3</strain>
    </source>
</reference>
<evidence type="ECO:0000256" key="1">
    <source>
        <dbReference type="SAM" id="MobiDB-lite"/>
    </source>
</evidence>
<dbReference type="EMBL" id="MEIU01000058">
    <property type="protein sequence ID" value="PIT59558.1"/>
    <property type="molecule type" value="Genomic_DNA"/>
</dbReference>
<protein>
    <recommendedName>
        <fullName evidence="4">DUF2235 domain-containing protein</fullName>
    </recommendedName>
</protein>
<sequence>MASNNPNNNKISIPDVLNGLGLGKDEASNMPDPSQSGAGSKPASSGSSASGTSGSTSSTSGSTNSTSGSTNSTSSSTNSTSSSTHNTNSSKSGTGSNAPGRVVNKAGKQIKKIGDGIKQVGKELKHVGEGIKETAQDMLGDILPGKSIEFKWPVTHKPKIFSTETGGRLPASIEEIQKNRGDCFYKARNAPKPCQKVLKISFFFDGTNNHEKADKVVTGAEPPSEQELKAQTAAAPQAKLIGAYTYPRTSNVARLYHACMGAGGGAGENNLDPNMIENGWFKYYIQGVGTRFEEIGDLDPGFAGEAFARYGQARINWGLTRLCEALGQCKVYNDKPLELTTAQKMIKSMDSAIGRKA</sequence>
<evidence type="ECO:0000313" key="2">
    <source>
        <dbReference type="EMBL" id="PIT59558.1"/>
    </source>
</evidence>
<name>A0A855FUM4_9NEIS</name>
<dbReference type="RefSeq" id="WP_100123971.1">
    <property type="nucleotide sequence ID" value="NZ_MEIU01000058.1"/>
</dbReference>
<organism evidence="2 3">
    <name type="scientific">Snodgrassella alvi</name>
    <dbReference type="NCBI Taxonomy" id="1196083"/>
    <lineage>
        <taxon>Bacteria</taxon>
        <taxon>Pseudomonadati</taxon>
        <taxon>Pseudomonadota</taxon>
        <taxon>Betaproteobacteria</taxon>
        <taxon>Neisseriales</taxon>
        <taxon>Neisseriaceae</taxon>
        <taxon>Snodgrassella</taxon>
    </lineage>
</organism>
<gene>
    <name evidence="2" type="ORF">BHC57_08145</name>
</gene>
<proteinExistence type="predicted"/>
<comment type="caution">
    <text evidence="2">The sequence shown here is derived from an EMBL/GenBank/DDBJ whole genome shotgun (WGS) entry which is preliminary data.</text>
</comment>
<accession>A0A855FUM4</accession>
<dbReference type="Proteomes" id="UP000230463">
    <property type="component" value="Unassembled WGS sequence"/>
</dbReference>
<evidence type="ECO:0008006" key="4">
    <source>
        <dbReference type="Google" id="ProtNLM"/>
    </source>
</evidence>
<dbReference type="AlphaFoldDB" id="A0A855FUM4"/>
<feature type="region of interest" description="Disordered" evidence="1">
    <location>
        <begin position="1"/>
        <end position="103"/>
    </location>
</feature>
<feature type="compositionally biased region" description="Low complexity" evidence="1">
    <location>
        <begin position="36"/>
        <end position="98"/>
    </location>
</feature>